<dbReference type="Gene3D" id="1.10.10.60">
    <property type="entry name" value="Homeodomain-like"/>
    <property type="match status" value="1"/>
</dbReference>
<accession>A0A1H0IUE7</accession>
<dbReference type="EMBL" id="LT629710">
    <property type="protein sequence ID" value="SDO34953.1"/>
    <property type="molecule type" value="Genomic_DNA"/>
</dbReference>
<evidence type="ECO:0000313" key="1">
    <source>
        <dbReference type="EMBL" id="SDO34953.1"/>
    </source>
</evidence>
<evidence type="ECO:0000313" key="2">
    <source>
        <dbReference type="Proteomes" id="UP000198741"/>
    </source>
</evidence>
<dbReference type="AlphaFoldDB" id="A0A1H0IUE7"/>
<gene>
    <name evidence="1" type="ORF">SAMN04515671_0650</name>
</gene>
<sequence length="210" mass="23712">MVNSTFYAQFNLDDLQTEQQTLAVYGVLKPPFQEVQEAAAACRLASGATPNQKTPDRMVRGLRENRTPVLADMFLDDVSSKRVLVVLTGELSNLCDLIDDLGSCPPGRYSTSPRLPRQEQRRLTAKDVEELCARYRAGASMNVLATEFGVHRTTVADKLRRSRVALRRQGLRPEDLETAIRLRAQGWSYERLGQQFSCDAETVRQRLKPR</sequence>
<dbReference type="Proteomes" id="UP000198741">
    <property type="component" value="Chromosome I"/>
</dbReference>
<organism evidence="1 2">
    <name type="scientific">Nakamurella panacisegetis</name>
    <dbReference type="NCBI Taxonomy" id="1090615"/>
    <lineage>
        <taxon>Bacteria</taxon>
        <taxon>Bacillati</taxon>
        <taxon>Actinomycetota</taxon>
        <taxon>Actinomycetes</taxon>
        <taxon>Nakamurellales</taxon>
        <taxon>Nakamurellaceae</taxon>
        <taxon>Nakamurella</taxon>
    </lineage>
</organism>
<name>A0A1H0IUE7_9ACTN</name>
<dbReference type="OrthoDB" id="3035096at2"/>
<protein>
    <submittedName>
        <fullName evidence="1">Uncharacterized protein</fullName>
    </submittedName>
</protein>
<proteinExistence type="predicted"/>
<reference evidence="1 2" key="1">
    <citation type="submission" date="2016-10" db="EMBL/GenBank/DDBJ databases">
        <authorList>
            <person name="de Groot N.N."/>
        </authorList>
    </citation>
    <scope>NUCLEOTIDE SEQUENCE [LARGE SCALE GENOMIC DNA]</scope>
    <source>
        <strain evidence="2">P4-7,KCTC 19426,CECT 7604</strain>
    </source>
</reference>
<keyword evidence="2" id="KW-1185">Reference proteome</keyword>
<dbReference type="RefSeq" id="WP_090474568.1">
    <property type="nucleotide sequence ID" value="NZ_LT629710.1"/>
</dbReference>